<accession>A0ACB9NTF5</accession>
<protein>
    <submittedName>
        <fullName evidence="1">Uncharacterized protein</fullName>
    </submittedName>
</protein>
<evidence type="ECO:0000313" key="1">
    <source>
        <dbReference type="EMBL" id="KAI4339438.1"/>
    </source>
</evidence>
<reference evidence="2" key="1">
    <citation type="journal article" date="2023" name="Front. Plant Sci.">
        <title>Chromosomal-level genome assembly of Melastoma candidum provides insights into trichome evolution.</title>
        <authorList>
            <person name="Zhong Y."/>
            <person name="Wu W."/>
            <person name="Sun C."/>
            <person name="Zou P."/>
            <person name="Liu Y."/>
            <person name="Dai S."/>
            <person name="Zhou R."/>
        </authorList>
    </citation>
    <scope>NUCLEOTIDE SEQUENCE [LARGE SCALE GENOMIC DNA]</scope>
</reference>
<sequence>MHEIVKLPRSFSLRGFSDISRVVTSFGTSTCRGRNFRHRVDDDDDEDGGCGGNNTVPPAATPTASKPPSNPCAASSSSKPKKPDHQKQAPKPNSSASQMTRTQLQTA</sequence>
<gene>
    <name evidence="1" type="ORF">MLD38_024384</name>
</gene>
<organism evidence="1 2">
    <name type="scientific">Melastoma candidum</name>
    <dbReference type="NCBI Taxonomy" id="119954"/>
    <lineage>
        <taxon>Eukaryota</taxon>
        <taxon>Viridiplantae</taxon>
        <taxon>Streptophyta</taxon>
        <taxon>Embryophyta</taxon>
        <taxon>Tracheophyta</taxon>
        <taxon>Spermatophyta</taxon>
        <taxon>Magnoliopsida</taxon>
        <taxon>eudicotyledons</taxon>
        <taxon>Gunneridae</taxon>
        <taxon>Pentapetalae</taxon>
        <taxon>rosids</taxon>
        <taxon>malvids</taxon>
        <taxon>Myrtales</taxon>
        <taxon>Melastomataceae</taxon>
        <taxon>Melastomatoideae</taxon>
        <taxon>Melastomateae</taxon>
        <taxon>Melastoma</taxon>
    </lineage>
</organism>
<keyword evidence="2" id="KW-1185">Reference proteome</keyword>
<dbReference type="EMBL" id="CM042886">
    <property type="protein sequence ID" value="KAI4339438.1"/>
    <property type="molecule type" value="Genomic_DNA"/>
</dbReference>
<comment type="caution">
    <text evidence="1">The sequence shown here is derived from an EMBL/GenBank/DDBJ whole genome shotgun (WGS) entry which is preliminary data.</text>
</comment>
<dbReference type="Proteomes" id="UP001057402">
    <property type="component" value="Chromosome 7"/>
</dbReference>
<proteinExistence type="predicted"/>
<name>A0ACB9NTF5_9MYRT</name>
<evidence type="ECO:0000313" key="2">
    <source>
        <dbReference type="Proteomes" id="UP001057402"/>
    </source>
</evidence>